<evidence type="ECO:0000256" key="4">
    <source>
        <dbReference type="ARBA" id="ARBA00023163"/>
    </source>
</evidence>
<evidence type="ECO:0000313" key="7">
    <source>
        <dbReference type="EMBL" id="BEI94907.1"/>
    </source>
</evidence>
<dbReference type="PANTHER" id="PTHR10019">
    <property type="entry name" value="SNF5"/>
    <property type="match status" value="1"/>
</dbReference>
<evidence type="ECO:0000256" key="2">
    <source>
        <dbReference type="ARBA" id="ARBA00010239"/>
    </source>
</evidence>
<keyword evidence="5" id="KW-0539">Nucleus</keyword>
<evidence type="ECO:0008006" key="9">
    <source>
        <dbReference type="Google" id="ProtNLM"/>
    </source>
</evidence>
<dbReference type="EMBL" id="AP028219">
    <property type="protein sequence ID" value="BEI94907.1"/>
    <property type="molecule type" value="Genomic_DNA"/>
</dbReference>
<comment type="subcellular location">
    <subcellularLocation>
        <location evidence="1">Nucleus</location>
    </subcellularLocation>
</comment>
<protein>
    <recommendedName>
        <fullName evidence="9">SNF5-domain-containing protein</fullName>
    </recommendedName>
</protein>
<dbReference type="GO" id="GO:0006338">
    <property type="term" value="P:chromatin remodeling"/>
    <property type="evidence" value="ECO:0007669"/>
    <property type="project" value="InterPro"/>
</dbReference>
<accession>A0AA48QYT8</accession>
<sequence>MAYPQRQPARGAYMPPQQQYKPQHFQAPMRGPMPPQMQAQMQAQMHAPAQVQYRQPQAYRTPGYPPGKLGFFLPPPGQETTDPTISTKLAKYSTYPSRLRTGATSLVQPDRVTGGPREREAYLAQLDAEFAVARSSGASTPRVDSPVPGRLSRTTTTTFSGRRAGRVNYAEAEESDEDEDSEDSDIEEAASDPDDDNYGERRRKRDKDAEKLAHSFRVRKKAAEAEPGWSWLGDRVPSERVKSVPVHGLTAHKFMPEEALTAEADRPELLVPISLDIEVPATDHDEGIKIKDRFMWNANEPFLQPGEFAKIFCRDVGISESHATTIADLISSQVEEAQATVVIDVATPDVTPDDVTWSDDEAMDEDQLPEPDCRIVINLDVQIFTHVLRDRIEWDLSSPLPPSEFARHYCAELGLTGEAVPLVTHAIHEELLKHKRDALELELFARTHPLEQAKWEKTSNAPKTNFRHGARALVGVWRDWWERDEFSPVLIELTAEDMAQRESERSRDARSRMRALTSKRGAARIRYY</sequence>
<evidence type="ECO:0000256" key="1">
    <source>
        <dbReference type="ARBA" id="ARBA00004123"/>
    </source>
</evidence>
<dbReference type="KEGG" id="ccac:CcaHIS019_0704880"/>
<gene>
    <name evidence="7" type="primary">SFH1</name>
    <name evidence="7" type="ORF">CcaverHIS019_0704880</name>
</gene>
<keyword evidence="4" id="KW-0804">Transcription</keyword>
<feature type="compositionally biased region" description="Basic and acidic residues" evidence="6">
    <location>
        <begin position="500"/>
        <end position="511"/>
    </location>
</feature>
<keyword evidence="8" id="KW-1185">Reference proteome</keyword>
<feature type="region of interest" description="Disordered" evidence="6">
    <location>
        <begin position="24"/>
        <end position="84"/>
    </location>
</feature>
<dbReference type="Pfam" id="PF04855">
    <property type="entry name" value="SNF5"/>
    <property type="match status" value="1"/>
</dbReference>
<evidence type="ECO:0000256" key="6">
    <source>
        <dbReference type="SAM" id="MobiDB-lite"/>
    </source>
</evidence>
<dbReference type="AlphaFoldDB" id="A0AA48QYT8"/>
<dbReference type="InterPro" id="IPR006939">
    <property type="entry name" value="SNF5"/>
</dbReference>
<evidence type="ECO:0000313" key="8">
    <source>
        <dbReference type="Proteomes" id="UP001233271"/>
    </source>
</evidence>
<feature type="compositionally biased region" description="Acidic residues" evidence="6">
    <location>
        <begin position="171"/>
        <end position="197"/>
    </location>
</feature>
<dbReference type="RefSeq" id="XP_060460172.1">
    <property type="nucleotide sequence ID" value="XM_060603927.1"/>
</dbReference>
<proteinExistence type="inferred from homology"/>
<organism evidence="7 8">
    <name type="scientific">Cutaneotrichosporon cavernicola</name>
    <dbReference type="NCBI Taxonomy" id="279322"/>
    <lineage>
        <taxon>Eukaryota</taxon>
        <taxon>Fungi</taxon>
        <taxon>Dikarya</taxon>
        <taxon>Basidiomycota</taxon>
        <taxon>Agaricomycotina</taxon>
        <taxon>Tremellomycetes</taxon>
        <taxon>Trichosporonales</taxon>
        <taxon>Trichosporonaceae</taxon>
        <taxon>Cutaneotrichosporon</taxon>
    </lineage>
</organism>
<feature type="compositionally biased region" description="Low complexity" evidence="6">
    <location>
        <begin position="26"/>
        <end position="52"/>
    </location>
</feature>
<evidence type="ECO:0000256" key="5">
    <source>
        <dbReference type="ARBA" id="ARBA00023242"/>
    </source>
</evidence>
<dbReference type="GO" id="GO:0000228">
    <property type="term" value="C:nuclear chromosome"/>
    <property type="evidence" value="ECO:0007669"/>
    <property type="project" value="InterPro"/>
</dbReference>
<evidence type="ECO:0000256" key="3">
    <source>
        <dbReference type="ARBA" id="ARBA00023015"/>
    </source>
</evidence>
<feature type="region of interest" description="Disordered" evidence="6">
    <location>
        <begin position="133"/>
        <end position="210"/>
    </location>
</feature>
<comment type="similarity">
    <text evidence="2">Belongs to the SNF5 family.</text>
</comment>
<reference evidence="7" key="1">
    <citation type="journal article" date="2023" name="BMC Genomics">
        <title>Chromosome-level genome assemblies of Cutaneotrichosporon spp. (Trichosporonales, Basidiomycota) reveal imbalanced evolution between nucleotide sequences and chromosome synteny.</title>
        <authorList>
            <person name="Kobayashi Y."/>
            <person name="Kayamori A."/>
            <person name="Aoki K."/>
            <person name="Shiwa Y."/>
            <person name="Matsutani M."/>
            <person name="Fujita N."/>
            <person name="Sugita T."/>
            <person name="Iwasaki W."/>
            <person name="Tanaka N."/>
            <person name="Takashima M."/>
        </authorList>
    </citation>
    <scope>NUCLEOTIDE SEQUENCE</scope>
    <source>
        <strain evidence="7">HIS019</strain>
    </source>
</reference>
<feature type="region of interest" description="Disordered" evidence="6">
    <location>
        <begin position="500"/>
        <end position="528"/>
    </location>
</feature>
<name>A0AA48QYT8_9TREE</name>
<keyword evidence="3" id="KW-0805">Transcription regulation</keyword>
<dbReference type="Proteomes" id="UP001233271">
    <property type="component" value="Chromosome 7b"/>
</dbReference>
<dbReference type="GeneID" id="85498777"/>
<feature type="compositionally biased region" description="Low complexity" evidence="6">
    <location>
        <begin position="149"/>
        <end position="162"/>
    </location>
</feature>